<name>A0A2P2PH01_RHIMU</name>
<evidence type="ECO:0000256" key="1">
    <source>
        <dbReference type="SAM" id="Phobius"/>
    </source>
</evidence>
<reference evidence="2" key="1">
    <citation type="submission" date="2018-02" db="EMBL/GenBank/DDBJ databases">
        <title>Rhizophora mucronata_Transcriptome.</title>
        <authorList>
            <person name="Meera S.P."/>
            <person name="Sreeshan A."/>
            <person name="Augustine A."/>
        </authorList>
    </citation>
    <scope>NUCLEOTIDE SEQUENCE</scope>
    <source>
        <tissue evidence="2">Leaf</tissue>
    </source>
</reference>
<proteinExistence type="predicted"/>
<feature type="transmembrane region" description="Helical" evidence="1">
    <location>
        <begin position="6"/>
        <end position="26"/>
    </location>
</feature>
<accession>A0A2P2PH01</accession>
<evidence type="ECO:0000313" key="2">
    <source>
        <dbReference type="EMBL" id="MBX53949.1"/>
    </source>
</evidence>
<dbReference type="AlphaFoldDB" id="A0A2P2PH01"/>
<organism evidence="2">
    <name type="scientific">Rhizophora mucronata</name>
    <name type="common">Asiatic mangrove</name>
    <dbReference type="NCBI Taxonomy" id="61149"/>
    <lineage>
        <taxon>Eukaryota</taxon>
        <taxon>Viridiplantae</taxon>
        <taxon>Streptophyta</taxon>
        <taxon>Embryophyta</taxon>
        <taxon>Tracheophyta</taxon>
        <taxon>Spermatophyta</taxon>
        <taxon>Magnoliopsida</taxon>
        <taxon>eudicotyledons</taxon>
        <taxon>Gunneridae</taxon>
        <taxon>Pentapetalae</taxon>
        <taxon>rosids</taxon>
        <taxon>fabids</taxon>
        <taxon>Malpighiales</taxon>
        <taxon>Rhizophoraceae</taxon>
        <taxon>Rhizophora</taxon>
    </lineage>
</organism>
<keyword evidence="1" id="KW-0472">Membrane</keyword>
<sequence>MLVLWYGNLYYVFSLIYCNSLQCTLYKSIRKYIHPFY</sequence>
<protein>
    <submittedName>
        <fullName evidence="2">Uncharacterized protein</fullName>
    </submittedName>
</protein>
<keyword evidence="1" id="KW-1133">Transmembrane helix</keyword>
<keyword evidence="1" id="KW-0812">Transmembrane</keyword>
<dbReference type="EMBL" id="GGEC01073465">
    <property type="protein sequence ID" value="MBX53949.1"/>
    <property type="molecule type" value="Transcribed_RNA"/>
</dbReference>